<keyword evidence="5" id="KW-1185">Reference proteome</keyword>
<keyword evidence="2" id="KW-0808">Transferase</keyword>
<proteinExistence type="predicted"/>
<dbReference type="Proteomes" id="UP001225596">
    <property type="component" value="Unassembled WGS sequence"/>
</dbReference>
<dbReference type="PANTHER" id="PTHR43861:SF1">
    <property type="entry name" value="TRANS-ACONITATE 2-METHYLTRANSFERASE"/>
    <property type="match status" value="1"/>
</dbReference>
<dbReference type="PANTHER" id="PTHR43861">
    <property type="entry name" value="TRANS-ACONITATE 2-METHYLTRANSFERASE-RELATED"/>
    <property type="match status" value="1"/>
</dbReference>
<dbReference type="EMBL" id="JAUYVH010000002">
    <property type="protein sequence ID" value="MDQ9170092.1"/>
    <property type="molecule type" value="Genomic_DNA"/>
</dbReference>
<dbReference type="GO" id="GO:0032259">
    <property type="term" value="P:methylation"/>
    <property type="evidence" value="ECO:0007669"/>
    <property type="project" value="UniProtKB-KW"/>
</dbReference>
<protein>
    <submittedName>
        <fullName evidence="4">Methyltransferase domain-containing protein</fullName>
    </submittedName>
</protein>
<accession>A0ABU1BM84</accession>
<dbReference type="InterPro" id="IPR041698">
    <property type="entry name" value="Methyltransf_25"/>
</dbReference>
<sequence>MANNEPIRRRLAAAERFSNAAERYEQTAQIQKQAAVLFDAWLAELKLDAPQRIAEIGCGTGLLTRLLHARFPNAAIEATDLAPAMVDYCRRVLGDAEGIRYRVCDGRDARFDPMPDWIVSAMCLQWLRPLRPVLQHHLAQSKILAFSLVLDGSFSVWRAAHAHVGIEPGLHSFPGFDALLAECRSLGAAHVHAKRISLSEAHANGMEFAASLRLIGADHPRDGHQPSNLRPVLRQLQNGCDANYEIGFFCIRM</sequence>
<keyword evidence="1 4" id="KW-0489">Methyltransferase</keyword>
<dbReference type="Gene3D" id="3.40.50.150">
    <property type="entry name" value="Vaccinia Virus protein VP39"/>
    <property type="match status" value="1"/>
</dbReference>
<evidence type="ECO:0000313" key="4">
    <source>
        <dbReference type="EMBL" id="MDQ9170092.1"/>
    </source>
</evidence>
<dbReference type="GO" id="GO:0008168">
    <property type="term" value="F:methyltransferase activity"/>
    <property type="evidence" value="ECO:0007669"/>
    <property type="project" value="UniProtKB-KW"/>
</dbReference>
<dbReference type="CDD" id="cd02440">
    <property type="entry name" value="AdoMet_MTases"/>
    <property type="match status" value="1"/>
</dbReference>
<gene>
    <name evidence="4" type="ORF">Q8A64_06655</name>
</gene>
<organism evidence="4 5">
    <name type="scientific">Keguizhuia sedimenti</name>
    <dbReference type="NCBI Taxonomy" id="3064264"/>
    <lineage>
        <taxon>Bacteria</taxon>
        <taxon>Pseudomonadati</taxon>
        <taxon>Pseudomonadota</taxon>
        <taxon>Betaproteobacteria</taxon>
        <taxon>Burkholderiales</taxon>
        <taxon>Oxalobacteraceae</taxon>
        <taxon>Keguizhuia</taxon>
    </lineage>
</organism>
<feature type="domain" description="Methyltransferase" evidence="3">
    <location>
        <begin position="53"/>
        <end position="129"/>
    </location>
</feature>
<evidence type="ECO:0000256" key="1">
    <source>
        <dbReference type="ARBA" id="ARBA00022603"/>
    </source>
</evidence>
<name>A0ABU1BM84_9BURK</name>
<dbReference type="SUPFAM" id="SSF53335">
    <property type="entry name" value="S-adenosyl-L-methionine-dependent methyltransferases"/>
    <property type="match status" value="1"/>
</dbReference>
<evidence type="ECO:0000259" key="3">
    <source>
        <dbReference type="Pfam" id="PF13649"/>
    </source>
</evidence>
<dbReference type="Pfam" id="PF13649">
    <property type="entry name" value="Methyltransf_25"/>
    <property type="match status" value="1"/>
</dbReference>
<evidence type="ECO:0000313" key="5">
    <source>
        <dbReference type="Proteomes" id="UP001225596"/>
    </source>
</evidence>
<reference evidence="4 5" key="1">
    <citation type="submission" date="2023-08" db="EMBL/GenBank/DDBJ databases">
        <title>Oxalobacteraceae gen .nov., isolated from river sludge outside the plant.</title>
        <authorList>
            <person name="Zhao S.Y."/>
        </authorList>
    </citation>
    <scope>NUCLEOTIDE SEQUENCE [LARGE SCALE GENOMIC DNA]</scope>
    <source>
        <strain evidence="4 5">R-40</strain>
    </source>
</reference>
<comment type="caution">
    <text evidence="4">The sequence shown here is derived from an EMBL/GenBank/DDBJ whole genome shotgun (WGS) entry which is preliminary data.</text>
</comment>
<evidence type="ECO:0000256" key="2">
    <source>
        <dbReference type="ARBA" id="ARBA00022679"/>
    </source>
</evidence>
<dbReference type="InterPro" id="IPR029063">
    <property type="entry name" value="SAM-dependent_MTases_sf"/>
</dbReference>
<dbReference type="RefSeq" id="WP_338436008.1">
    <property type="nucleotide sequence ID" value="NZ_JAUYVH010000002.1"/>
</dbReference>